<name>A0A0F9B6W8_9ZZZZ</name>
<reference evidence="2" key="1">
    <citation type="journal article" date="2015" name="Nature">
        <title>Complex archaea that bridge the gap between prokaryotes and eukaryotes.</title>
        <authorList>
            <person name="Spang A."/>
            <person name="Saw J.H."/>
            <person name="Jorgensen S.L."/>
            <person name="Zaremba-Niedzwiedzka K."/>
            <person name="Martijn J."/>
            <person name="Lind A.E."/>
            <person name="van Eijk R."/>
            <person name="Schleper C."/>
            <person name="Guy L."/>
            <person name="Ettema T.J."/>
        </authorList>
    </citation>
    <scope>NUCLEOTIDE SEQUENCE</scope>
</reference>
<feature type="compositionally biased region" description="Basic and acidic residues" evidence="1">
    <location>
        <begin position="112"/>
        <end position="126"/>
    </location>
</feature>
<evidence type="ECO:0000256" key="1">
    <source>
        <dbReference type="SAM" id="MobiDB-lite"/>
    </source>
</evidence>
<feature type="non-terminal residue" evidence="2">
    <location>
        <position position="126"/>
    </location>
</feature>
<sequence>MGKNKTKTCTKCKIEKKHGDFGRDQRRKDGLQSHCRCCMRNAHRLWYKEKGEKYYKEFRQRRERKKYSCKSSKAYRNKYPEKCKARDLLKYAVRSGKIKKKPCPCGKTKVQGHHEDYSKPLDVEWL</sequence>
<organism evidence="2">
    <name type="scientific">marine sediment metagenome</name>
    <dbReference type="NCBI Taxonomy" id="412755"/>
    <lineage>
        <taxon>unclassified sequences</taxon>
        <taxon>metagenomes</taxon>
        <taxon>ecological metagenomes</taxon>
    </lineage>
</organism>
<feature type="region of interest" description="Disordered" evidence="1">
    <location>
        <begin position="101"/>
        <end position="126"/>
    </location>
</feature>
<comment type="caution">
    <text evidence="2">The sequence shown here is derived from an EMBL/GenBank/DDBJ whole genome shotgun (WGS) entry which is preliminary data.</text>
</comment>
<gene>
    <name evidence="2" type="ORF">LCGC14_2564740</name>
</gene>
<evidence type="ECO:0008006" key="3">
    <source>
        <dbReference type="Google" id="ProtNLM"/>
    </source>
</evidence>
<protein>
    <recommendedName>
        <fullName evidence="3">Nuclease associated modular domain-containing protein</fullName>
    </recommendedName>
</protein>
<accession>A0A0F9B6W8</accession>
<dbReference type="EMBL" id="LAZR01042434">
    <property type="protein sequence ID" value="KKL09552.1"/>
    <property type="molecule type" value="Genomic_DNA"/>
</dbReference>
<evidence type="ECO:0000313" key="2">
    <source>
        <dbReference type="EMBL" id="KKL09552.1"/>
    </source>
</evidence>
<proteinExistence type="predicted"/>
<dbReference type="AlphaFoldDB" id="A0A0F9B6W8"/>